<evidence type="ECO:0000313" key="1">
    <source>
        <dbReference type="EMBL" id="KAK7336578.1"/>
    </source>
</evidence>
<reference evidence="1 2" key="1">
    <citation type="submission" date="2024-01" db="EMBL/GenBank/DDBJ databases">
        <title>The genomes of 5 underutilized Papilionoideae crops provide insights into root nodulation and disease resistanc.</title>
        <authorList>
            <person name="Jiang F."/>
        </authorList>
    </citation>
    <scope>NUCLEOTIDE SEQUENCE [LARGE SCALE GENOMIC DNA]</scope>
    <source>
        <strain evidence="1">LVBAO_FW01</strain>
        <tissue evidence="1">Leaves</tissue>
    </source>
</reference>
<name>A0AAN9LN98_CANGL</name>
<protein>
    <submittedName>
        <fullName evidence="1">Uncharacterized protein</fullName>
    </submittedName>
</protein>
<sequence>MSPRNVEPISLMSSRISILAQPVDSINPWSKWGLPNGKLNWTPSADDVAAGFSYEGSNMGTQMDSFDHAVFGAWLEKMQLDQVVAQQN</sequence>
<dbReference type="Proteomes" id="UP001367508">
    <property type="component" value="Unassembled WGS sequence"/>
</dbReference>
<accession>A0AAN9LN98</accession>
<dbReference type="AlphaFoldDB" id="A0AAN9LN98"/>
<organism evidence="1 2">
    <name type="scientific">Canavalia gladiata</name>
    <name type="common">Sword bean</name>
    <name type="synonym">Dolichos gladiatus</name>
    <dbReference type="NCBI Taxonomy" id="3824"/>
    <lineage>
        <taxon>Eukaryota</taxon>
        <taxon>Viridiplantae</taxon>
        <taxon>Streptophyta</taxon>
        <taxon>Embryophyta</taxon>
        <taxon>Tracheophyta</taxon>
        <taxon>Spermatophyta</taxon>
        <taxon>Magnoliopsida</taxon>
        <taxon>eudicotyledons</taxon>
        <taxon>Gunneridae</taxon>
        <taxon>Pentapetalae</taxon>
        <taxon>rosids</taxon>
        <taxon>fabids</taxon>
        <taxon>Fabales</taxon>
        <taxon>Fabaceae</taxon>
        <taxon>Papilionoideae</taxon>
        <taxon>50 kb inversion clade</taxon>
        <taxon>NPAAA clade</taxon>
        <taxon>indigoferoid/millettioid clade</taxon>
        <taxon>Phaseoleae</taxon>
        <taxon>Canavalia</taxon>
    </lineage>
</organism>
<gene>
    <name evidence="1" type="ORF">VNO77_17123</name>
</gene>
<keyword evidence="2" id="KW-1185">Reference proteome</keyword>
<dbReference type="EMBL" id="JAYMYQ010000004">
    <property type="protein sequence ID" value="KAK7336578.1"/>
    <property type="molecule type" value="Genomic_DNA"/>
</dbReference>
<evidence type="ECO:0000313" key="2">
    <source>
        <dbReference type="Proteomes" id="UP001367508"/>
    </source>
</evidence>
<comment type="caution">
    <text evidence="1">The sequence shown here is derived from an EMBL/GenBank/DDBJ whole genome shotgun (WGS) entry which is preliminary data.</text>
</comment>
<proteinExistence type="predicted"/>